<reference evidence="1 2" key="1">
    <citation type="submission" date="2019-05" db="EMBL/GenBank/DDBJ databases">
        <title>Another draft genome of Portunus trituberculatus and its Hox gene families provides insights of decapod evolution.</title>
        <authorList>
            <person name="Jeong J.-H."/>
            <person name="Song I."/>
            <person name="Kim S."/>
            <person name="Choi T."/>
            <person name="Kim D."/>
            <person name="Ryu S."/>
            <person name="Kim W."/>
        </authorList>
    </citation>
    <scope>NUCLEOTIDE SEQUENCE [LARGE SCALE GENOMIC DNA]</scope>
    <source>
        <tissue evidence="1">Muscle</tissue>
    </source>
</reference>
<dbReference type="Proteomes" id="UP000324222">
    <property type="component" value="Unassembled WGS sequence"/>
</dbReference>
<evidence type="ECO:0000313" key="1">
    <source>
        <dbReference type="EMBL" id="MPC08754.1"/>
    </source>
</evidence>
<evidence type="ECO:0000313" key="2">
    <source>
        <dbReference type="Proteomes" id="UP000324222"/>
    </source>
</evidence>
<gene>
    <name evidence="1" type="ORF">E2C01_001348</name>
</gene>
<organism evidence="1 2">
    <name type="scientific">Portunus trituberculatus</name>
    <name type="common">Swimming crab</name>
    <name type="synonym">Neptunus trituberculatus</name>
    <dbReference type="NCBI Taxonomy" id="210409"/>
    <lineage>
        <taxon>Eukaryota</taxon>
        <taxon>Metazoa</taxon>
        <taxon>Ecdysozoa</taxon>
        <taxon>Arthropoda</taxon>
        <taxon>Crustacea</taxon>
        <taxon>Multicrustacea</taxon>
        <taxon>Malacostraca</taxon>
        <taxon>Eumalacostraca</taxon>
        <taxon>Eucarida</taxon>
        <taxon>Decapoda</taxon>
        <taxon>Pleocyemata</taxon>
        <taxon>Brachyura</taxon>
        <taxon>Eubrachyura</taxon>
        <taxon>Portunoidea</taxon>
        <taxon>Portunidae</taxon>
        <taxon>Portuninae</taxon>
        <taxon>Portunus</taxon>
    </lineage>
</organism>
<name>A0A5B7CJ62_PORTR</name>
<dbReference type="AlphaFoldDB" id="A0A5B7CJ62"/>
<comment type="caution">
    <text evidence="1">The sequence shown here is derived from an EMBL/GenBank/DDBJ whole genome shotgun (WGS) entry which is preliminary data.</text>
</comment>
<accession>A0A5B7CJ62</accession>
<proteinExistence type="predicted"/>
<sequence>MREQRHHGSPRQATPLHSHFLFLHLGRIMKLWEYTGVYVSHCHAASTFPLPFCLLHFHLTLFHHLHLFFPGGFVKLRFTESGFRRGEEGQMAGGRRVGVEGEAEESAGRAQLPINVTHGRADRAVSPLALTVKIYKTLHLQRNTTT</sequence>
<keyword evidence="2" id="KW-1185">Reference proteome</keyword>
<protein>
    <submittedName>
        <fullName evidence="1">Uncharacterized protein</fullName>
    </submittedName>
</protein>
<dbReference type="EMBL" id="VSRR010000042">
    <property type="protein sequence ID" value="MPC08754.1"/>
    <property type="molecule type" value="Genomic_DNA"/>
</dbReference>